<evidence type="ECO:0000256" key="7">
    <source>
        <dbReference type="ARBA" id="ARBA00023136"/>
    </source>
</evidence>
<evidence type="ECO:0000256" key="5">
    <source>
        <dbReference type="ARBA" id="ARBA00022970"/>
    </source>
</evidence>
<dbReference type="GO" id="GO:0043190">
    <property type="term" value="C:ATP-binding cassette (ABC) transporter complex"/>
    <property type="evidence" value="ECO:0007669"/>
    <property type="project" value="InterPro"/>
</dbReference>
<keyword evidence="5" id="KW-0029">Amino-acid transport</keyword>
<dbReference type="InterPro" id="IPR000515">
    <property type="entry name" value="MetI-like"/>
</dbReference>
<feature type="transmembrane region" description="Helical" evidence="8">
    <location>
        <begin position="147"/>
        <end position="165"/>
    </location>
</feature>
<reference evidence="10 11" key="1">
    <citation type="submission" date="2018-12" db="EMBL/GenBank/DDBJ databases">
        <authorList>
            <person name="Yu L."/>
        </authorList>
    </citation>
    <scope>NUCLEOTIDE SEQUENCE [LARGE SCALE GENOMIC DNA]</scope>
    <source>
        <strain evidence="10 11">S5H2222</strain>
    </source>
</reference>
<dbReference type="PROSITE" id="PS50928">
    <property type="entry name" value="ABC_TM1"/>
    <property type="match status" value="1"/>
</dbReference>
<dbReference type="PANTHER" id="PTHR30614">
    <property type="entry name" value="MEMBRANE COMPONENT OF AMINO ACID ABC TRANSPORTER"/>
    <property type="match status" value="1"/>
</dbReference>
<keyword evidence="11" id="KW-1185">Reference proteome</keyword>
<keyword evidence="2 8" id="KW-0813">Transport</keyword>
<name>A0A3S0KL51_9BACI</name>
<evidence type="ECO:0000256" key="2">
    <source>
        <dbReference type="ARBA" id="ARBA00022448"/>
    </source>
</evidence>
<dbReference type="GO" id="GO:0006865">
    <property type="term" value="P:amino acid transport"/>
    <property type="evidence" value="ECO:0007669"/>
    <property type="project" value="UniProtKB-KW"/>
</dbReference>
<dbReference type="InterPro" id="IPR043429">
    <property type="entry name" value="ArtM/GltK/GlnP/TcyL/YhdX-like"/>
</dbReference>
<comment type="subcellular location">
    <subcellularLocation>
        <location evidence="1 8">Cell membrane</location>
        <topology evidence="1 8">Multi-pass membrane protein</topology>
    </subcellularLocation>
</comment>
<feature type="transmembrane region" description="Helical" evidence="8">
    <location>
        <begin position="63"/>
        <end position="84"/>
    </location>
</feature>
<keyword evidence="4 8" id="KW-0812">Transmembrane</keyword>
<feature type="transmembrane region" description="Helical" evidence="8">
    <location>
        <begin position="104"/>
        <end position="126"/>
    </location>
</feature>
<dbReference type="Gene3D" id="1.10.3720.10">
    <property type="entry name" value="MetI-like"/>
    <property type="match status" value="1"/>
</dbReference>
<dbReference type="Pfam" id="PF00528">
    <property type="entry name" value="BPD_transp_1"/>
    <property type="match status" value="1"/>
</dbReference>
<evidence type="ECO:0000256" key="1">
    <source>
        <dbReference type="ARBA" id="ARBA00004651"/>
    </source>
</evidence>
<dbReference type="PANTHER" id="PTHR30614:SF0">
    <property type="entry name" value="L-CYSTINE TRANSPORT SYSTEM PERMEASE PROTEIN TCYL"/>
    <property type="match status" value="1"/>
</dbReference>
<gene>
    <name evidence="10" type="ORF">EKG35_04775</name>
</gene>
<keyword evidence="3" id="KW-1003">Cell membrane</keyword>
<evidence type="ECO:0000256" key="4">
    <source>
        <dbReference type="ARBA" id="ARBA00022692"/>
    </source>
</evidence>
<organism evidence="10 11">
    <name type="scientific">Lysinibacillus telephonicus</name>
    <dbReference type="NCBI Taxonomy" id="1714840"/>
    <lineage>
        <taxon>Bacteria</taxon>
        <taxon>Bacillati</taxon>
        <taxon>Bacillota</taxon>
        <taxon>Bacilli</taxon>
        <taxon>Bacillales</taxon>
        <taxon>Bacillaceae</taxon>
        <taxon>Lysinibacillus</taxon>
    </lineage>
</organism>
<protein>
    <submittedName>
        <fullName evidence="10">Amino acid ABC transporter permease</fullName>
    </submittedName>
</protein>
<sequence>MESSLNIPFLIDTFWVALSGVPVALLVTVVAMAIAVPIGFFLALTRINKIPVLNQIAKVYVSFVRGTPIIIQIFVLYSFIPIFLNSIFTKYNIDYPIYDIHPIWYAFIIFSFNTAAVLIEVFRSALGTVDRGQLEAAHSVGLTTKQAYVRIIIPQALVSALPNLTTATVNLIKATSLGYAISLQEITLKAKVEANLGYNYLEAYIDIFIVYLIICIAVEQLFKWWEKRLSRYKMASA</sequence>
<evidence type="ECO:0000256" key="8">
    <source>
        <dbReference type="RuleBase" id="RU363032"/>
    </source>
</evidence>
<feature type="domain" description="ABC transmembrane type-1" evidence="9">
    <location>
        <begin position="21"/>
        <end position="222"/>
    </location>
</feature>
<comment type="similarity">
    <text evidence="8">Belongs to the binding-protein-dependent transport system permease family.</text>
</comment>
<keyword evidence="6 8" id="KW-1133">Transmembrane helix</keyword>
<dbReference type="NCBIfam" id="TIGR01726">
    <property type="entry name" value="HEQRo_perm_3TM"/>
    <property type="match status" value="1"/>
</dbReference>
<dbReference type="CDD" id="cd06261">
    <property type="entry name" value="TM_PBP2"/>
    <property type="match status" value="1"/>
</dbReference>
<dbReference type="RefSeq" id="WP_126293266.1">
    <property type="nucleotide sequence ID" value="NZ_CP155468.1"/>
</dbReference>
<dbReference type="EMBL" id="RXNR01000009">
    <property type="protein sequence ID" value="RTQ94966.1"/>
    <property type="molecule type" value="Genomic_DNA"/>
</dbReference>
<comment type="caution">
    <text evidence="10">The sequence shown here is derived from an EMBL/GenBank/DDBJ whole genome shotgun (WGS) entry which is preliminary data.</text>
</comment>
<evidence type="ECO:0000256" key="6">
    <source>
        <dbReference type="ARBA" id="ARBA00022989"/>
    </source>
</evidence>
<proteinExistence type="inferred from homology"/>
<dbReference type="InterPro" id="IPR035906">
    <property type="entry name" value="MetI-like_sf"/>
</dbReference>
<evidence type="ECO:0000313" key="11">
    <source>
        <dbReference type="Proteomes" id="UP000276349"/>
    </source>
</evidence>
<accession>A0A3S0KL51</accession>
<dbReference type="GO" id="GO:0022857">
    <property type="term" value="F:transmembrane transporter activity"/>
    <property type="evidence" value="ECO:0007669"/>
    <property type="project" value="InterPro"/>
</dbReference>
<evidence type="ECO:0000256" key="3">
    <source>
        <dbReference type="ARBA" id="ARBA00022475"/>
    </source>
</evidence>
<dbReference type="Proteomes" id="UP000276349">
    <property type="component" value="Unassembled WGS sequence"/>
</dbReference>
<keyword evidence="7 8" id="KW-0472">Membrane</keyword>
<feature type="transmembrane region" description="Helical" evidence="8">
    <location>
        <begin position="14"/>
        <end position="42"/>
    </location>
</feature>
<dbReference type="SUPFAM" id="SSF161098">
    <property type="entry name" value="MetI-like"/>
    <property type="match status" value="1"/>
</dbReference>
<dbReference type="InterPro" id="IPR010065">
    <property type="entry name" value="AA_ABC_transptr_permease_3TM"/>
</dbReference>
<evidence type="ECO:0000313" key="10">
    <source>
        <dbReference type="EMBL" id="RTQ94966.1"/>
    </source>
</evidence>
<dbReference type="OrthoDB" id="9805999at2"/>
<feature type="transmembrane region" description="Helical" evidence="8">
    <location>
        <begin position="203"/>
        <end position="222"/>
    </location>
</feature>
<evidence type="ECO:0000259" key="9">
    <source>
        <dbReference type="PROSITE" id="PS50928"/>
    </source>
</evidence>
<dbReference type="AlphaFoldDB" id="A0A3S0KL51"/>